<dbReference type="AlphaFoldDB" id="A0A0L8I7B1"/>
<protein>
    <submittedName>
        <fullName evidence="1">Uncharacterized protein</fullName>
    </submittedName>
</protein>
<proteinExistence type="predicted"/>
<reference evidence="1" key="1">
    <citation type="submission" date="2015-07" db="EMBL/GenBank/DDBJ databases">
        <title>MeaNS - Measles Nucleotide Surveillance Program.</title>
        <authorList>
            <person name="Tran T."/>
            <person name="Druce J."/>
        </authorList>
    </citation>
    <scope>NUCLEOTIDE SEQUENCE</scope>
    <source>
        <strain evidence="1">UCB-OBI-ISO-001</strain>
        <tissue evidence="1">Gonad</tissue>
    </source>
</reference>
<sequence>MSLITADLWLTNNRRLNTGLILIKILTKKYHSPPISHGTLYTLKRIREQEMKWSDVLYFARDITFMN</sequence>
<evidence type="ECO:0000313" key="1">
    <source>
        <dbReference type="EMBL" id="KOF97289.1"/>
    </source>
</evidence>
<name>A0A0L8I7B1_OCTBM</name>
<organism evidence="1">
    <name type="scientific">Octopus bimaculoides</name>
    <name type="common">California two-spotted octopus</name>
    <dbReference type="NCBI Taxonomy" id="37653"/>
    <lineage>
        <taxon>Eukaryota</taxon>
        <taxon>Metazoa</taxon>
        <taxon>Spiralia</taxon>
        <taxon>Lophotrochozoa</taxon>
        <taxon>Mollusca</taxon>
        <taxon>Cephalopoda</taxon>
        <taxon>Coleoidea</taxon>
        <taxon>Octopodiformes</taxon>
        <taxon>Octopoda</taxon>
        <taxon>Incirrata</taxon>
        <taxon>Octopodidae</taxon>
        <taxon>Octopus</taxon>
    </lineage>
</organism>
<dbReference type="EMBL" id="KQ416357">
    <property type="protein sequence ID" value="KOF97289.1"/>
    <property type="molecule type" value="Genomic_DNA"/>
</dbReference>
<gene>
    <name evidence="1" type="ORF">OCBIM_22030576mg</name>
</gene>
<accession>A0A0L8I7B1</accession>